<dbReference type="Pfam" id="PF04309">
    <property type="entry name" value="G3P_antiterm"/>
    <property type="match status" value="1"/>
</dbReference>
<dbReference type="GO" id="GO:0006071">
    <property type="term" value="P:glycerol metabolic process"/>
    <property type="evidence" value="ECO:0007669"/>
    <property type="project" value="InterPro"/>
</dbReference>
<dbReference type="EMBL" id="AUZI01000010">
    <property type="protein sequence ID" value="KID49984.1"/>
    <property type="molecule type" value="Genomic_DNA"/>
</dbReference>
<dbReference type="AlphaFoldDB" id="A0A017H333"/>
<dbReference type="InterPro" id="IPR013785">
    <property type="entry name" value="Aldolase_TIM"/>
</dbReference>
<dbReference type="SUPFAM" id="SSF110391">
    <property type="entry name" value="GlpP-like"/>
    <property type="match status" value="1"/>
</dbReference>
<dbReference type="Proteomes" id="UP000031184">
    <property type="component" value="Unassembled WGS sequence"/>
</dbReference>
<dbReference type="GeneID" id="75075540"/>
<evidence type="ECO:0000313" key="2">
    <source>
        <dbReference type="Proteomes" id="UP000031184"/>
    </source>
</evidence>
<sequence>MTIEELLEASPVIPAIKNDISLEKAIASDSEIVFVIMANLLNIESIVNSLKEAGKKVFIHVDMIEGLSSSNYGVEYIVEKIQPFGIITTKHNIVSFAVKMKVPVIQRFFILDSFSYEKTLLHIQENKPTAVEILPGLMPKILYSLSTKIDRPLITGGLIASKEDIVSALSAGACAVSTTDTELWNI</sequence>
<reference evidence="1 2" key="1">
    <citation type="submission" date="2013-08" db="EMBL/GenBank/DDBJ databases">
        <title>An opportunistic ruminal bacterium that causes liver abscesses in cattle.</title>
        <authorList>
            <person name="Benahmed F.H."/>
            <person name="Rasmussen M."/>
            <person name="Harbottle H."/>
            <person name="Soppet D."/>
            <person name="Nagaraja T.G."/>
            <person name="Davidson M."/>
        </authorList>
    </citation>
    <scope>NUCLEOTIDE SEQUENCE [LARGE SCALE GENOMIC DNA]</scope>
    <source>
        <strain evidence="1 2">B35</strain>
    </source>
</reference>
<accession>A0A017H333</accession>
<evidence type="ECO:0000313" key="1">
    <source>
        <dbReference type="EMBL" id="KID49984.1"/>
    </source>
</evidence>
<comment type="caution">
    <text evidence="1">The sequence shown here is derived from an EMBL/GenBank/DDBJ whole genome shotgun (WGS) entry which is preliminary data.</text>
</comment>
<gene>
    <name evidence="1" type="ORF">C095_02330</name>
</gene>
<proteinExistence type="predicted"/>
<dbReference type="PANTHER" id="PTHR35787">
    <property type="entry name" value="GLYCEROL UPTAKE OPERON ANTITERMINATOR REGULATORY PROTEIN"/>
    <property type="match status" value="1"/>
</dbReference>
<dbReference type="PATRIC" id="fig|1226633.4.peg.463"/>
<name>A0A017H333_9FUSO</name>
<dbReference type="InterPro" id="IPR006699">
    <property type="entry name" value="GlpP"/>
</dbReference>
<dbReference type="GO" id="GO:0006355">
    <property type="term" value="P:regulation of DNA-templated transcription"/>
    <property type="evidence" value="ECO:0007669"/>
    <property type="project" value="InterPro"/>
</dbReference>
<organism evidence="1 2">
    <name type="scientific">Fusobacterium necrophorum subsp. funduliforme B35</name>
    <dbReference type="NCBI Taxonomy" id="1226633"/>
    <lineage>
        <taxon>Bacteria</taxon>
        <taxon>Fusobacteriati</taxon>
        <taxon>Fusobacteriota</taxon>
        <taxon>Fusobacteriia</taxon>
        <taxon>Fusobacteriales</taxon>
        <taxon>Fusobacteriaceae</taxon>
        <taxon>Fusobacterium</taxon>
    </lineage>
</organism>
<dbReference type="OrthoDB" id="9799580at2"/>
<dbReference type="Gene3D" id="3.20.20.70">
    <property type="entry name" value="Aldolase class I"/>
    <property type="match status" value="1"/>
</dbReference>
<dbReference type="PIRSF" id="PIRSF016897">
    <property type="entry name" value="GlpP"/>
    <property type="match status" value="1"/>
</dbReference>
<dbReference type="PANTHER" id="PTHR35787:SF1">
    <property type="entry name" value="GLYCEROL UPTAKE OPERON ANTITERMINATOR REGULATORY PROTEIN"/>
    <property type="match status" value="1"/>
</dbReference>
<dbReference type="RefSeq" id="WP_005954678.1">
    <property type="nucleotide sequence ID" value="NZ_AOJP01000011.1"/>
</dbReference>
<protein>
    <submittedName>
        <fullName evidence="1">Glycerol uptake operon antiterminator regulatory protein</fullName>
    </submittedName>
</protein>